<dbReference type="InterPro" id="IPR050213">
    <property type="entry name" value="GST_superfamily"/>
</dbReference>
<dbReference type="PANTHER" id="PTHR11571">
    <property type="entry name" value="GLUTATHIONE S-TRANSFERASE"/>
    <property type="match status" value="1"/>
</dbReference>
<dbReference type="EC" id="2.5.1.18" evidence="1"/>
<dbReference type="Proteomes" id="UP000738325">
    <property type="component" value="Unassembled WGS sequence"/>
</dbReference>
<protein>
    <recommendedName>
        <fullName evidence="1">glutathione transferase</fullName>
        <ecNumber evidence="1">2.5.1.18</ecNumber>
    </recommendedName>
</protein>
<proteinExistence type="predicted"/>
<dbReference type="SUPFAM" id="SSF52833">
    <property type="entry name" value="Thioredoxin-like"/>
    <property type="match status" value="1"/>
</dbReference>
<dbReference type="InterPro" id="IPR036249">
    <property type="entry name" value="Thioredoxin-like_sf"/>
</dbReference>
<feature type="domain" description="GST N-terminal" evidence="4">
    <location>
        <begin position="20"/>
        <end position="117"/>
    </location>
</feature>
<dbReference type="InterPro" id="IPR004046">
    <property type="entry name" value="GST_C"/>
</dbReference>
<keyword evidence="2" id="KW-0808">Transferase</keyword>
<dbReference type="GO" id="GO:0006749">
    <property type="term" value="P:glutathione metabolic process"/>
    <property type="evidence" value="ECO:0007669"/>
    <property type="project" value="TreeGrafter"/>
</dbReference>
<sequence>MKVYNIDYQENSKLVASKNLKYTLMYFDVHFAGLNARALLAYGGADWTPIYPKWEPGNARLPFQGQYWEEDKKDMPFEALPVLKIIETGEGGAERELVLAENFAIDQFLAKQFGLHGENSWEEALINSFYSSSHFFFFKEIIINFFWKTSTQSDEQKAAALNILLTKTLPVWSNIHEAHLKNNHQNGHYVGNRTTLADIRTTTVLDALTKIIGVDRFKSVINETNTPGIHKVITNVQSKPSYAAWINSDEYKKLDANTAAFVKNHHPEL</sequence>
<dbReference type="AlphaFoldDB" id="A0A9P6RRJ9"/>
<evidence type="ECO:0000256" key="3">
    <source>
        <dbReference type="ARBA" id="ARBA00047960"/>
    </source>
</evidence>
<dbReference type="Gene3D" id="1.20.1050.10">
    <property type="match status" value="1"/>
</dbReference>
<dbReference type="PROSITE" id="PS50404">
    <property type="entry name" value="GST_NTER"/>
    <property type="match status" value="1"/>
</dbReference>
<dbReference type="GO" id="GO:0004364">
    <property type="term" value="F:glutathione transferase activity"/>
    <property type="evidence" value="ECO:0007669"/>
    <property type="project" value="UniProtKB-EC"/>
</dbReference>
<keyword evidence="7" id="KW-1185">Reference proteome</keyword>
<dbReference type="PROSITE" id="PS50405">
    <property type="entry name" value="GST_CTER"/>
    <property type="match status" value="1"/>
</dbReference>
<evidence type="ECO:0000259" key="5">
    <source>
        <dbReference type="PROSITE" id="PS50405"/>
    </source>
</evidence>
<dbReference type="Gene3D" id="3.40.30.10">
    <property type="entry name" value="Glutaredoxin"/>
    <property type="match status" value="1"/>
</dbReference>
<organism evidence="6 7">
    <name type="scientific">Dissophora globulifera</name>
    <dbReference type="NCBI Taxonomy" id="979702"/>
    <lineage>
        <taxon>Eukaryota</taxon>
        <taxon>Fungi</taxon>
        <taxon>Fungi incertae sedis</taxon>
        <taxon>Mucoromycota</taxon>
        <taxon>Mortierellomycotina</taxon>
        <taxon>Mortierellomycetes</taxon>
        <taxon>Mortierellales</taxon>
        <taxon>Mortierellaceae</taxon>
        <taxon>Dissophora</taxon>
    </lineage>
</organism>
<evidence type="ECO:0000256" key="2">
    <source>
        <dbReference type="ARBA" id="ARBA00022679"/>
    </source>
</evidence>
<reference evidence="6" key="1">
    <citation type="journal article" date="2020" name="Fungal Divers.">
        <title>Resolving the Mortierellaceae phylogeny through synthesis of multi-gene phylogenetics and phylogenomics.</title>
        <authorList>
            <person name="Vandepol N."/>
            <person name="Liber J."/>
            <person name="Desiro A."/>
            <person name="Na H."/>
            <person name="Kennedy M."/>
            <person name="Barry K."/>
            <person name="Grigoriev I.V."/>
            <person name="Miller A.N."/>
            <person name="O'Donnell K."/>
            <person name="Stajich J.E."/>
            <person name="Bonito G."/>
        </authorList>
    </citation>
    <scope>NUCLEOTIDE SEQUENCE</scope>
    <source>
        <strain evidence="6">REB-010B</strain>
    </source>
</reference>
<gene>
    <name evidence="6" type="ORF">BGZ99_001336</name>
</gene>
<dbReference type="PANTHER" id="PTHR11571:SF224">
    <property type="entry name" value="HEMATOPOIETIC PROSTAGLANDIN D SYNTHASE"/>
    <property type="match status" value="1"/>
</dbReference>
<dbReference type="InterPro" id="IPR036282">
    <property type="entry name" value="Glutathione-S-Trfase_C_sf"/>
</dbReference>
<evidence type="ECO:0000259" key="4">
    <source>
        <dbReference type="PROSITE" id="PS50404"/>
    </source>
</evidence>
<dbReference type="InterPro" id="IPR010987">
    <property type="entry name" value="Glutathione-S-Trfase_C-like"/>
</dbReference>
<comment type="catalytic activity">
    <reaction evidence="3">
        <text>RX + glutathione = an S-substituted glutathione + a halide anion + H(+)</text>
        <dbReference type="Rhea" id="RHEA:16437"/>
        <dbReference type="ChEBI" id="CHEBI:15378"/>
        <dbReference type="ChEBI" id="CHEBI:16042"/>
        <dbReference type="ChEBI" id="CHEBI:17792"/>
        <dbReference type="ChEBI" id="CHEBI:57925"/>
        <dbReference type="ChEBI" id="CHEBI:90779"/>
        <dbReference type="EC" id="2.5.1.18"/>
    </reaction>
</comment>
<evidence type="ECO:0000256" key="1">
    <source>
        <dbReference type="ARBA" id="ARBA00012452"/>
    </source>
</evidence>
<comment type="caution">
    <text evidence="6">The sequence shown here is derived from an EMBL/GenBank/DDBJ whole genome shotgun (WGS) entry which is preliminary data.</text>
</comment>
<dbReference type="SUPFAM" id="SSF47616">
    <property type="entry name" value="GST C-terminal domain-like"/>
    <property type="match status" value="1"/>
</dbReference>
<evidence type="ECO:0000313" key="6">
    <source>
        <dbReference type="EMBL" id="KAG0324870.1"/>
    </source>
</evidence>
<dbReference type="EMBL" id="JAAAIP010000133">
    <property type="protein sequence ID" value="KAG0324870.1"/>
    <property type="molecule type" value="Genomic_DNA"/>
</dbReference>
<accession>A0A9P6RRJ9</accession>
<dbReference type="Pfam" id="PF14497">
    <property type="entry name" value="GST_C_3"/>
    <property type="match status" value="1"/>
</dbReference>
<dbReference type="OrthoDB" id="414243at2759"/>
<name>A0A9P6RRJ9_9FUNG</name>
<feature type="domain" description="GST C-terminal" evidence="5">
    <location>
        <begin position="119"/>
        <end position="260"/>
    </location>
</feature>
<evidence type="ECO:0000313" key="7">
    <source>
        <dbReference type="Proteomes" id="UP000738325"/>
    </source>
</evidence>
<dbReference type="InterPro" id="IPR004045">
    <property type="entry name" value="Glutathione_S-Trfase_N"/>
</dbReference>